<reference evidence="1" key="3">
    <citation type="submission" date="2011-03" db="EMBL/GenBank/DDBJ databases">
        <title>Annotation of Magnaporthe poae ATCC 64411.</title>
        <authorList>
            <person name="Ma L.-J."/>
            <person name="Dead R."/>
            <person name="Young S.K."/>
            <person name="Zeng Q."/>
            <person name="Gargeya S."/>
            <person name="Fitzgerald M."/>
            <person name="Haas B."/>
            <person name="Abouelleil A."/>
            <person name="Alvarado L."/>
            <person name="Arachchi H.M."/>
            <person name="Berlin A."/>
            <person name="Brown A."/>
            <person name="Chapman S.B."/>
            <person name="Chen Z."/>
            <person name="Dunbar C."/>
            <person name="Freedman E."/>
            <person name="Gearin G."/>
            <person name="Gellesch M."/>
            <person name="Goldberg J."/>
            <person name="Griggs A."/>
            <person name="Gujja S."/>
            <person name="Heiman D."/>
            <person name="Howarth C."/>
            <person name="Larson L."/>
            <person name="Lui A."/>
            <person name="MacDonald P.J.P."/>
            <person name="Mehta T."/>
            <person name="Montmayeur A."/>
            <person name="Murphy C."/>
            <person name="Neiman D."/>
            <person name="Pearson M."/>
            <person name="Priest M."/>
            <person name="Roberts A."/>
            <person name="Saif S."/>
            <person name="Shea T."/>
            <person name="Shenoy N."/>
            <person name="Sisk P."/>
            <person name="Stolte C."/>
            <person name="Sykes S."/>
            <person name="Yandava C."/>
            <person name="Wortman J."/>
            <person name="Nusbaum C."/>
            <person name="Birren B."/>
        </authorList>
    </citation>
    <scope>NUCLEOTIDE SEQUENCE</scope>
    <source>
        <strain evidence="1">ATCC 64411</strain>
    </source>
</reference>
<dbReference type="STRING" id="644358.A0A0C4EGF3"/>
<reference evidence="1" key="2">
    <citation type="submission" date="2010-05" db="EMBL/GenBank/DDBJ databases">
        <title>The Genome Sequence of Magnaporthe poae strain ATCC 64411.</title>
        <authorList>
            <consortium name="The Broad Institute Genome Sequencing Platform"/>
            <consortium name="Broad Institute Genome Sequencing Center for Infectious Disease"/>
            <person name="Ma L.-J."/>
            <person name="Dead R."/>
            <person name="Young S."/>
            <person name="Zeng Q."/>
            <person name="Koehrsen M."/>
            <person name="Alvarado L."/>
            <person name="Berlin A."/>
            <person name="Chapman S.B."/>
            <person name="Chen Z."/>
            <person name="Freedman E."/>
            <person name="Gellesch M."/>
            <person name="Goldberg J."/>
            <person name="Griggs A."/>
            <person name="Gujja S."/>
            <person name="Heilman E.R."/>
            <person name="Heiman D."/>
            <person name="Hepburn T."/>
            <person name="Howarth C."/>
            <person name="Jen D."/>
            <person name="Larson L."/>
            <person name="Mehta T."/>
            <person name="Neiman D."/>
            <person name="Pearson M."/>
            <person name="Roberts A."/>
            <person name="Saif S."/>
            <person name="Shea T."/>
            <person name="Shenoy N."/>
            <person name="Sisk P."/>
            <person name="Stolte C."/>
            <person name="Sykes S."/>
            <person name="Walk T."/>
            <person name="White J."/>
            <person name="Yandava C."/>
            <person name="Haas B."/>
            <person name="Nusbaum C."/>
            <person name="Birren B."/>
        </authorList>
    </citation>
    <scope>NUCLEOTIDE SEQUENCE</scope>
    <source>
        <strain evidence="1">ATCC 64411</strain>
    </source>
</reference>
<evidence type="ECO:0000313" key="2">
    <source>
        <dbReference type="EnsemblFungi" id="MAPG_11892T0"/>
    </source>
</evidence>
<keyword evidence="3" id="KW-1185">Reference proteome</keyword>
<dbReference type="OrthoDB" id="5413892at2759"/>
<evidence type="ECO:0000313" key="1">
    <source>
        <dbReference type="EMBL" id="KLU92944.1"/>
    </source>
</evidence>
<reference evidence="2" key="4">
    <citation type="journal article" date="2015" name="G3 (Bethesda)">
        <title>Genome sequences of three phytopathogenic species of the Magnaporthaceae family of fungi.</title>
        <authorList>
            <person name="Okagaki L.H."/>
            <person name="Nunes C.C."/>
            <person name="Sailsbery J."/>
            <person name="Clay B."/>
            <person name="Brown D."/>
            <person name="John T."/>
            <person name="Oh Y."/>
            <person name="Young N."/>
            <person name="Fitzgerald M."/>
            <person name="Haas B.J."/>
            <person name="Zeng Q."/>
            <person name="Young S."/>
            <person name="Adiconis X."/>
            <person name="Fan L."/>
            <person name="Levin J.Z."/>
            <person name="Mitchell T.K."/>
            <person name="Okubara P.A."/>
            <person name="Farman M.L."/>
            <person name="Kohn L.M."/>
            <person name="Birren B."/>
            <person name="Ma L.-J."/>
            <person name="Dean R.A."/>
        </authorList>
    </citation>
    <scope>NUCLEOTIDE SEQUENCE</scope>
    <source>
        <strain evidence="2">ATCC 64411 / 73-15</strain>
    </source>
</reference>
<evidence type="ECO:0000313" key="3">
    <source>
        <dbReference type="Proteomes" id="UP000011715"/>
    </source>
</evidence>
<dbReference type="OMA" id="THMEDRW"/>
<dbReference type="AlphaFoldDB" id="A0A0C4EGF3"/>
<accession>A0A0C4EGF3</accession>
<reference evidence="3" key="1">
    <citation type="submission" date="2010-05" db="EMBL/GenBank/DDBJ databases">
        <title>The genome sequence of Magnaporthe poae strain ATCC 64411.</title>
        <authorList>
            <person name="Ma L.-J."/>
            <person name="Dead R."/>
            <person name="Young S."/>
            <person name="Zeng Q."/>
            <person name="Koehrsen M."/>
            <person name="Alvarado L."/>
            <person name="Berlin A."/>
            <person name="Chapman S.B."/>
            <person name="Chen Z."/>
            <person name="Freedman E."/>
            <person name="Gellesch M."/>
            <person name="Goldberg J."/>
            <person name="Griggs A."/>
            <person name="Gujja S."/>
            <person name="Heilman E.R."/>
            <person name="Heiman D."/>
            <person name="Hepburn T."/>
            <person name="Howarth C."/>
            <person name="Jen D."/>
            <person name="Larson L."/>
            <person name="Mehta T."/>
            <person name="Neiman D."/>
            <person name="Pearson M."/>
            <person name="Roberts A."/>
            <person name="Saif S."/>
            <person name="Shea T."/>
            <person name="Shenoy N."/>
            <person name="Sisk P."/>
            <person name="Stolte C."/>
            <person name="Sykes S."/>
            <person name="Walk T."/>
            <person name="White J."/>
            <person name="Yandava C."/>
            <person name="Haas B."/>
            <person name="Nusbaum C."/>
            <person name="Birren B."/>
        </authorList>
    </citation>
    <scope>NUCLEOTIDE SEQUENCE [LARGE SCALE GENOMIC DNA]</scope>
    <source>
        <strain evidence="3">ATCC 64411 / 73-15</strain>
    </source>
</reference>
<dbReference type="VEuPathDB" id="FungiDB:MAPG_11892"/>
<dbReference type="EMBL" id="ADBL01002961">
    <property type="status" value="NOT_ANNOTATED_CDS"/>
    <property type="molecule type" value="Genomic_DNA"/>
</dbReference>
<reference evidence="2" key="5">
    <citation type="submission" date="2015-06" db="UniProtKB">
        <authorList>
            <consortium name="EnsemblFungi"/>
        </authorList>
    </citation>
    <scope>IDENTIFICATION</scope>
    <source>
        <strain evidence="2">ATCC 64411</strain>
    </source>
</reference>
<proteinExistence type="predicted"/>
<sequence>MADQQPDFGDISEQLAAIQRTLHEMNGRLNLIGGGLVKIDERLDLIEDKLDLVETRQLASTANTVARGLNSAVQHLDRPLHPLRNLKTGQAIPEFPKRLEKIDSMSGPALGNVLRALEQPTNGTLAEKKRRLKVAIGVVMQAV</sequence>
<name>A0A0C4EGF3_MAGP6</name>
<organism evidence="2 3">
    <name type="scientific">Magnaporthiopsis poae (strain ATCC 64411 / 73-15)</name>
    <name type="common">Kentucky bluegrass fungus</name>
    <name type="synonym">Magnaporthe poae</name>
    <dbReference type="NCBI Taxonomy" id="644358"/>
    <lineage>
        <taxon>Eukaryota</taxon>
        <taxon>Fungi</taxon>
        <taxon>Dikarya</taxon>
        <taxon>Ascomycota</taxon>
        <taxon>Pezizomycotina</taxon>
        <taxon>Sordariomycetes</taxon>
        <taxon>Sordariomycetidae</taxon>
        <taxon>Magnaporthales</taxon>
        <taxon>Magnaporthaceae</taxon>
        <taxon>Magnaporthiopsis</taxon>
    </lineage>
</organism>
<dbReference type="EMBL" id="GL877030">
    <property type="protein sequence ID" value="KLU92944.1"/>
    <property type="molecule type" value="Genomic_DNA"/>
</dbReference>
<dbReference type="Proteomes" id="UP000011715">
    <property type="component" value="Unassembled WGS sequence"/>
</dbReference>
<dbReference type="eggNOG" id="ENOG502RW6H">
    <property type="taxonomic scope" value="Eukaryota"/>
</dbReference>
<protein>
    <submittedName>
        <fullName evidence="1 2">Uncharacterized protein</fullName>
    </submittedName>
</protein>
<dbReference type="EnsemblFungi" id="MAPG_11892T0">
    <property type="protein sequence ID" value="MAPG_11892T0"/>
    <property type="gene ID" value="MAPG_11892"/>
</dbReference>
<gene>
    <name evidence="1" type="ORF">MAPG_11892</name>
</gene>